<proteinExistence type="predicted"/>
<reference evidence="4 5" key="1">
    <citation type="submission" date="2019-02" db="EMBL/GenBank/DDBJ databases">
        <title>Deep-cultivation of Planctomycetes and their phenomic and genomic characterization uncovers novel biology.</title>
        <authorList>
            <person name="Wiegand S."/>
            <person name="Jogler M."/>
            <person name="Boedeker C."/>
            <person name="Pinto D."/>
            <person name="Vollmers J."/>
            <person name="Rivas-Marin E."/>
            <person name="Kohn T."/>
            <person name="Peeters S.H."/>
            <person name="Heuer A."/>
            <person name="Rast P."/>
            <person name="Oberbeckmann S."/>
            <person name="Bunk B."/>
            <person name="Jeske O."/>
            <person name="Meyerdierks A."/>
            <person name="Storesund J.E."/>
            <person name="Kallscheuer N."/>
            <person name="Luecker S."/>
            <person name="Lage O.M."/>
            <person name="Pohl T."/>
            <person name="Merkel B.J."/>
            <person name="Hornburger P."/>
            <person name="Mueller R.-W."/>
            <person name="Bruemmer F."/>
            <person name="Labrenz M."/>
            <person name="Spormann A.M."/>
            <person name="Op den Camp H."/>
            <person name="Overmann J."/>
            <person name="Amann R."/>
            <person name="Jetten M.S.M."/>
            <person name="Mascher T."/>
            <person name="Medema M.H."/>
            <person name="Devos D.P."/>
            <person name="Kaster A.-K."/>
            <person name="Ovreas L."/>
            <person name="Rohde M."/>
            <person name="Galperin M.Y."/>
            <person name="Jogler C."/>
        </authorList>
    </citation>
    <scope>NUCLEOTIDE SEQUENCE [LARGE SCALE GENOMIC DNA]</scope>
    <source>
        <strain evidence="4 5">Mal4</strain>
    </source>
</reference>
<dbReference type="Gene3D" id="3.40.720.10">
    <property type="entry name" value="Alkaline Phosphatase, subunit A"/>
    <property type="match status" value="1"/>
</dbReference>
<dbReference type="InterPro" id="IPR000917">
    <property type="entry name" value="Sulfatase_N"/>
</dbReference>
<evidence type="ECO:0000256" key="1">
    <source>
        <dbReference type="SAM" id="MobiDB-lite"/>
    </source>
</evidence>
<dbReference type="EMBL" id="CP036275">
    <property type="protein sequence ID" value="QDU36981.1"/>
    <property type="molecule type" value="Genomic_DNA"/>
</dbReference>
<dbReference type="Proteomes" id="UP000320496">
    <property type="component" value="Chromosome"/>
</dbReference>
<dbReference type="EC" id="3.1.6.6" evidence="4"/>
<accession>A0A517Z3D1</accession>
<gene>
    <name evidence="4" type="primary">betC_4</name>
    <name evidence="4" type="ORF">Mal4_12840</name>
</gene>
<evidence type="ECO:0000313" key="5">
    <source>
        <dbReference type="Proteomes" id="UP000320496"/>
    </source>
</evidence>
<evidence type="ECO:0000313" key="4">
    <source>
        <dbReference type="EMBL" id="QDU36981.1"/>
    </source>
</evidence>
<name>A0A517Z3D1_9PLAN</name>
<feature type="signal peptide" evidence="2">
    <location>
        <begin position="1"/>
        <end position="23"/>
    </location>
</feature>
<sequence precursor="true">MRSLCLLLATLILPGLCLSTGNAAERPNVLIIMADDCTYNDLPAYGGQNARTPNIDQLVRQGLTFNRAYLGEAMCQPCRAELYTGQYAMRNGCAWNHSASRPTTKSLPHHLGPLGYRVGIAGKVHVKPAKAFPFEKVQGFDQNCVRNPTQPHDLEAIRTFMQKDPQQPFCLVVALVEPHVPWVMGDASQYPPAKIKLPPNIADTPRTRQDFGRYLAEITYMDGQVGEILQALEETGKADETLVLFTSEQGSQFPGCKWTNWDTGLHTALIARWPGHVPAGERTDAVVQYADVVPTLIEVAGADVPDEGLDGRSFLTVLTGEAEGHREYAYGMHNNIPEGPAYPIRTITDGRYRYIRNLMPNEIYIEKHLMGMRGDGSLNNPYWSTWVRDSWENPHIYMLVKRYMSRPAEQLYLTADDPYEMTNLAGDPAHAEVQARLSAELDRWMKEQGDPGAAQDTQEAIQAARQGRHLYGRE</sequence>
<dbReference type="RefSeq" id="WP_145367613.1">
    <property type="nucleotide sequence ID" value="NZ_CP036275.1"/>
</dbReference>
<evidence type="ECO:0000256" key="2">
    <source>
        <dbReference type="SAM" id="SignalP"/>
    </source>
</evidence>
<dbReference type="InterPro" id="IPR052701">
    <property type="entry name" value="GAG_Ulvan_Degrading_Sulfatases"/>
</dbReference>
<dbReference type="SUPFAM" id="SSF53649">
    <property type="entry name" value="Alkaline phosphatase-like"/>
    <property type="match status" value="1"/>
</dbReference>
<dbReference type="CDD" id="cd16027">
    <property type="entry name" value="SGSH"/>
    <property type="match status" value="1"/>
</dbReference>
<dbReference type="PANTHER" id="PTHR43751">
    <property type="entry name" value="SULFATASE"/>
    <property type="match status" value="1"/>
</dbReference>
<dbReference type="OrthoDB" id="9803751at2"/>
<dbReference type="PANTHER" id="PTHR43751:SF1">
    <property type="entry name" value="SULFATASE ATSG-RELATED"/>
    <property type="match status" value="1"/>
</dbReference>
<evidence type="ECO:0000259" key="3">
    <source>
        <dbReference type="Pfam" id="PF00884"/>
    </source>
</evidence>
<dbReference type="InterPro" id="IPR017850">
    <property type="entry name" value="Alkaline_phosphatase_core_sf"/>
</dbReference>
<dbReference type="Pfam" id="PF00884">
    <property type="entry name" value="Sulfatase"/>
    <property type="match status" value="1"/>
</dbReference>
<dbReference type="GO" id="GO:0047753">
    <property type="term" value="F:choline-sulfatase activity"/>
    <property type="evidence" value="ECO:0007669"/>
    <property type="project" value="UniProtKB-EC"/>
</dbReference>
<keyword evidence="2" id="KW-0732">Signal</keyword>
<dbReference type="KEGG" id="mri:Mal4_12840"/>
<keyword evidence="4" id="KW-0378">Hydrolase</keyword>
<keyword evidence="5" id="KW-1185">Reference proteome</keyword>
<feature type="region of interest" description="Disordered" evidence="1">
    <location>
        <begin position="447"/>
        <end position="474"/>
    </location>
</feature>
<dbReference type="AlphaFoldDB" id="A0A517Z3D1"/>
<organism evidence="4 5">
    <name type="scientific">Maioricimonas rarisocia</name>
    <dbReference type="NCBI Taxonomy" id="2528026"/>
    <lineage>
        <taxon>Bacteria</taxon>
        <taxon>Pseudomonadati</taxon>
        <taxon>Planctomycetota</taxon>
        <taxon>Planctomycetia</taxon>
        <taxon>Planctomycetales</taxon>
        <taxon>Planctomycetaceae</taxon>
        <taxon>Maioricimonas</taxon>
    </lineage>
</organism>
<feature type="domain" description="Sulfatase N-terminal" evidence="3">
    <location>
        <begin position="27"/>
        <end position="302"/>
    </location>
</feature>
<feature type="chain" id="PRO_5022213584" evidence="2">
    <location>
        <begin position="24"/>
        <end position="474"/>
    </location>
</feature>
<protein>
    <submittedName>
        <fullName evidence="4">Choline-sulfatase</fullName>
        <ecNumber evidence="4">3.1.6.6</ecNumber>
    </submittedName>
</protein>